<sequence length="361" mass="40972">MFEEFAQWLEQEQAQLATSNWLFDVFVVLSITLVAFLVWRILASRMSRLTEKTKTVWDDAIWFSLWKPINWMIAVVGLSLVAVAFANVLDSDFKPYIPIIRQVMVVFMVAWAAMRFVRRAEEQLIVVGKDKTTVQAVAKLCRAAVIILFLLAVFQTLGFSISGVLAFGGMGGLIVGMAAKDLLANFFGALLVYFDKPFKVGDWIRSPDRSIEGTVENIGWRVTKIRTFDKRPLYVPNSIFSSIAVENPSRMSHRRIKETIGLRYDDADKVSKVVADVENMLRNHPEIDTNQTLMVNFDSFNASSLDFFIYTFTKTTNWVKYHEVKQDVLNQIVEIVTANGAEFAFPTRTLHLNTSPADLEA</sequence>
<dbReference type="InterPro" id="IPR045042">
    <property type="entry name" value="YnaI-like"/>
</dbReference>
<dbReference type="SUPFAM" id="SSF82689">
    <property type="entry name" value="Mechanosensitive channel protein MscS (YggB), C-terminal domain"/>
    <property type="match status" value="1"/>
</dbReference>
<feature type="transmembrane region" description="Helical" evidence="7">
    <location>
        <begin position="69"/>
        <end position="89"/>
    </location>
</feature>
<evidence type="ECO:0000256" key="5">
    <source>
        <dbReference type="ARBA" id="ARBA00022989"/>
    </source>
</evidence>
<dbReference type="PANTHER" id="PTHR43634">
    <property type="entry name" value="OW CONDUCTANCE MECHANOSENSITIVE CHANNEL"/>
    <property type="match status" value="1"/>
</dbReference>
<keyword evidence="4 7" id="KW-0812">Transmembrane</keyword>
<keyword evidence="3" id="KW-1003">Cell membrane</keyword>
<dbReference type="Proteomes" id="UP001310248">
    <property type="component" value="Unassembled WGS sequence"/>
</dbReference>
<dbReference type="PROSITE" id="PS01246">
    <property type="entry name" value="UPF0003"/>
    <property type="match status" value="1"/>
</dbReference>
<dbReference type="SUPFAM" id="SSF50182">
    <property type="entry name" value="Sm-like ribonucleoproteins"/>
    <property type="match status" value="1"/>
</dbReference>
<evidence type="ECO:0000256" key="1">
    <source>
        <dbReference type="ARBA" id="ARBA00004651"/>
    </source>
</evidence>
<gene>
    <name evidence="10" type="ORF">SNR37_000509</name>
</gene>
<reference evidence="11" key="1">
    <citation type="submission" date="2023-07" db="EMBL/GenBank/DDBJ databases">
        <title>Draft genome sequence of Agarivorans aestuarii strain ZMCS4, a CAZymes producing bacteria isolated from the marine brown algae Clodostephus spongiosus.</title>
        <authorList>
            <person name="Lorente B."/>
            <person name="Cabral C."/>
            <person name="Frias J."/>
            <person name="Faria J."/>
            <person name="Toubarro D."/>
        </authorList>
    </citation>
    <scope>NUCLEOTIDE SEQUENCE [LARGE SCALE GENOMIC DNA]</scope>
    <source>
        <strain evidence="11">ZMCS4</strain>
    </source>
</reference>
<comment type="caution">
    <text evidence="10">The sequence shown here is derived from an EMBL/GenBank/DDBJ whole genome shotgun (WGS) entry which is preliminary data.</text>
</comment>
<feature type="transmembrane region" description="Helical" evidence="7">
    <location>
        <begin position="20"/>
        <end position="42"/>
    </location>
</feature>
<dbReference type="Pfam" id="PF21082">
    <property type="entry name" value="MS_channel_3rd"/>
    <property type="match status" value="1"/>
</dbReference>
<dbReference type="InterPro" id="IPR006686">
    <property type="entry name" value="MscS_channel_CS"/>
</dbReference>
<dbReference type="SUPFAM" id="SSF82861">
    <property type="entry name" value="Mechanosensitive channel protein MscS (YggB), transmembrane region"/>
    <property type="match status" value="1"/>
</dbReference>
<evidence type="ECO:0000256" key="2">
    <source>
        <dbReference type="ARBA" id="ARBA00008017"/>
    </source>
</evidence>
<evidence type="ECO:0000256" key="7">
    <source>
        <dbReference type="SAM" id="Phobius"/>
    </source>
</evidence>
<evidence type="ECO:0000256" key="6">
    <source>
        <dbReference type="ARBA" id="ARBA00023136"/>
    </source>
</evidence>
<dbReference type="InterPro" id="IPR010920">
    <property type="entry name" value="LSM_dom_sf"/>
</dbReference>
<proteinExistence type="inferred from homology"/>
<evidence type="ECO:0000313" key="10">
    <source>
        <dbReference type="EMBL" id="MEE1675184.1"/>
    </source>
</evidence>
<feature type="transmembrane region" description="Helical" evidence="7">
    <location>
        <begin position="95"/>
        <end position="114"/>
    </location>
</feature>
<dbReference type="Gene3D" id="2.30.30.60">
    <property type="match status" value="1"/>
</dbReference>
<dbReference type="Gene3D" id="3.30.70.100">
    <property type="match status" value="1"/>
</dbReference>
<keyword evidence="5 7" id="KW-1133">Transmembrane helix</keyword>
<name>A0ABU7G822_9ALTE</name>
<keyword evidence="6 7" id="KW-0472">Membrane</keyword>
<comment type="similarity">
    <text evidence="2">Belongs to the MscS (TC 1.A.23) family.</text>
</comment>
<dbReference type="InterPro" id="IPR011014">
    <property type="entry name" value="MscS_channel_TM-2"/>
</dbReference>
<evidence type="ECO:0000259" key="8">
    <source>
        <dbReference type="Pfam" id="PF00924"/>
    </source>
</evidence>
<keyword evidence="11" id="KW-1185">Reference proteome</keyword>
<dbReference type="PANTHER" id="PTHR43634:SF2">
    <property type="entry name" value="LOW CONDUCTANCE MECHANOSENSITIVE CHANNEL YNAI"/>
    <property type="match status" value="1"/>
</dbReference>
<feature type="transmembrane region" description="Helical" evidence="7">
    <location>
        <begin position="143"/>
        <end position="167"/>
    </location>
</feature>
<reference evidence="10 11" key="2">
    <citation type="submission" date="2023-12" db="EMBL/GenBank/DDBJ databases">
        <authorList>
            <consortium name="Cladostephus spongiosus"/>
            <person name="Lorente B."/>
            <person name="Cabral C."/>
            <person name="Frias J."/>
            <person name="Faria J."/>
            <person name="Toubarro D."/>
        </authorList>
    </citation>
    <scope>NUCLEOTIDE SEQUENCE [LARGE SCALE GENOMIC DNA]</scope>
    <source>
        <strain evidence="10 11">ZMCS4</strain>
    </source>
</reference>
<dbReference type="InterPro" id="IPR049278">
    <property type="entry name" value="MS_channel_C"/>
</dbReference>
<evidence type="ECO:0000313" key="11">
    <source>
        <dbReference type="Proteomes" id="UP001310248"/>
    </source>
</evidence>
<evidence type="ECO:0000256" key="3">
    <source>
        <dbReference type="ARBA" id="ARBA00022475"/>
    </source>
</evidence>
<feature type="transmembrane region" description="Helical" evidence="7">
    <location>
        <begin position="173"/>
        <end position="194"/>
    </location>
</feature>
<dbReference type="Gene3D" id="1.10.287.1260">
    <property type="match status" value="1"/>
</dbReference>
<evidence type="ECO:0000256" key="4">
    <source>
        <dbReference type="ARBA" id="ARBA00022692"/>
    </source>
</evidence>
<accession>A0ABU7G822</accession>
<dbReference type="EMBL" id="JAYDYW010000011">
    <property type="protein sequence ID" value="MEE1675184.1"/>
    <property type="molecule type" value="Genomic_DNA"/>
</dbReference>
<comment type="subcellular location">
    <subcellularLocation>
        <location evidence="1">Cell membrane</location>
        <topology evidence="1">Multi-pass membrane protein</topology>
    </subcellularLocation>
</comment>
<dbReference type="InterPro" id="IPR006685">
    <property type="entry name" value="MscS_channel_2nd"/>
</dbReference>
<protein>
    <submittedName>
        <fullName evidence="10">Mechanosensitive ion channel family protein</fullName>
    </submittedName>
</protein>
<dbReference type="InterPro" id="IPR011066">
    <property type="entry name" value="MscS_channel_C_sf"/>
</dbReference>
<feature type="domain" description="Mechanosensitive ion channel MscS C-terminal" evidence="9">
    <location>
        <begin position="259"/>
        <end position="343"/>
    </location>
</feature>
<feature type="domain" description="Mechanosensitive ion channel MscS" evidence="8">
    <location>
        <begin position="181"/>
        <end position="250"/>
    </location>
</feature>
<organism evidence="10 11">
    <name type="scientific">Agarivorans aestuarii</name>
    <dbReference type="NCBI Taxonomy" id="1563703"/>
    <lineage>
        <taxon>Bacteria</taxon>
        <taxon>Pseudomonadati</taxon>
        <taxon>Pseudomonadota</taxon>
        <taxon>Gammaproteobacteria</taxon>
        <taxon>Alteromonadales</taxon>
        <taxon>Alteromonadaceae</taxon>
        <taxon>Agarivorans</taxon>
    </lineage>
</organism>
<dbReference type="Pfam" id="PF00924">
    <property type="entry name" value="MS_channel_2nd"/>
    <property type="match status" value="1"/>
</dbReference>
<dbReference type="RefSeq" id="WP_329776138.1">
    <property type="nucleotide sequence ID" value="NZ_JAYDYW010000011.1"/>
</dbReference>
<dbReference type="InterPro" id="IPR023408">
    <property type="entry name" value="MscS_beta-dom_sf"/>
</dbReference>
<evidence type="ECO:0000259" key="9">
    <source>
        <dbReference type="Pfam" id="PF21082"/>
    </source>
</evidence>